<feature type="transmembrane region" description="Helical" evidence="2">
    <location>
        <begin position="160"/>
        <end position="180"/>
    </location>
</feature>
<proteinExistence type="predicted"/>
<dbReference type="AlphaFoldDB" id="A0A1I1A0M9"/>
<feature type="transmembrane region" description="Helical" evidence="2">
    <location>
        <begin position="104"/>
        <end position="122"/>
    </location>
</feature>
<feature type="transmembrane region" description="Helical" evidence="2">
    <location>
        <begin position="277"/>
        <end position="299"/>
    </location>
</feature>
<dbReference type="Pfam" id="PF19877">
    <property type="entry name" value="DUF6350"/>
    <property type="match status" value="1"/>
</dbReference>
<dbReference type="Proteomes" id="UP000199012">
    <property type="component" value="Unassembled WGS sequence"/>
</dbReference>
<dbReference type="OrthoDB" id="3742900at2"/>
<dbReference type="EMBL" id="FOKA01000014">
    <property type="protein sequence ID" value="SFB31504.1"/>
    <property type="molecule type" value="Genomic_DNA"/>
</dbReference>
<evidence type="ECO:0000313" key="4">
    <source>
        <dbReference type="Proteomes" id="UP000199012"/>
    </source>
</evidence>
<keyword evidence="2" id="KW-1133">Transmembrane helix</keyword>
<feature type="transmembrane region" description="Helical" evidence="2">
    <location>
        <begin position="336"/>
        <end position="358"/>
    </location>
</feature>
<accession>A0A1I1A0M9</accession>
<feature type="transmembrane region" description="Helical" evidence="2">
    <location>
        <begin position="408"/>
        <end position="428"/>
    </location>
</feature>
<gene>
    <name evidence="3" type="ORF">SAMN05421867_11426</name>
</gene>
<evidence type="ECO:0000256" key="1">
    <source>
        <dbReference type="SAM" id="MobiDB-lite"/>
    </source>
</evidence>
<feature type="transmembrane region" description="Helical" evidence="2">
    <location>
        <begin position="186"/>
        <end position="207"/>
    </location>
</feature>
<feature type="transmembrane region" description="Helical" evidence="2">
    <location>
        <begin position="370"/>
        <end position="396"/>
    </location>
</feature>
<evidence type="ECO:0000313" key="3">
    <source>
        <dbReference type="EMBL" id="SFB31504.1"/>
    </source>
</evidence>
<feature type="region of interest" description="Disordered" evidence="1">
    <location>
        <begin position="453"/>
        <end position="495"/>
    </location>
</feature>
<feature type="transmembrane region" description="Helical" evidence="2">
    <location>
        <begin position="128"/>
        <end position="148"/>
    </location>
</feature>
<feature type="transmembrane region" description="Helical" evidence="2">
    <location>
        <begin position="228"/>
        <end position="257"/>
    </location>
</feature>
<keyword evidence="2" id="KW-0812">Transmembrane</keyword>
<feature type="compositionally biased region" description="Basic and acidic residues" evidence="1">
    <location>
        <begin position="484"/>
        <end position="495"/>
    </location>
</feature>
<keyword evidence="2" id="KW-0472">Membrane</keyword>
<dbReference type="RefSeq" id="WP_139224462.1">
    <property type="nucleotide sequence ID" value="NZ_BONM01000030.1"/>
</dbReference>
<dbReference type="InterPro" id="IPR045931">
    <property type="entry name" value="DUF6350"/>
</dbReference>
<sequence>MTGLLPRTPRPPVGEGGAPRRRRVLDAALPAALRGGSSRAPGRGRGGVPRAGSRPDPVGGAAPLVLTGAVVAAQAVLLSLLSLVLPAMAAFVATSADPTNEGVGWGRAAGVGAALWLLGHGVPATVAGAPVTLVPLGVTALAVFAGWASARRSGTPRVPAWAAGVATYVALALVVALAAGVRGGGLLTAAVGAAVVGGLGTGLGLLARPERSGLPWRVRAGLARLPGPVAVGAAAGALVAAVLVLAAVVLTVVGIVAGTATVSDVVDALRMDVVGGAVLGVAQLGWLPDLVVWNLAWLAGPGFVVGEGTRFAVGGTVTGPLPAVPLLGALPTTDLGARGTLLSAALLLAVGALAGWYLHRRLDVVRARDVLVAVGTTAAVAGVLVAGLVRAAAGGIGPGRMAVVGGSWWAVGGCVALGALVGAALLALPAEPRVRSAVRAVSARTAAAVRDRAPVAVRPSTPDEDVAPRGAAVTEPVPVVDAGPRTEAEGSERQR</sequence>
<reference evidence="3 4" key="1">
    <citation type="submission" date="2016-10" db="EMBL/GenBank/DDBJ databases">
        <authorList>
            <person name="de Groot N.N."/>
        </authorList>
    </citation>
    <scope>NUCLEOTIDE SEQUENCE [LARGE SCALE GENOMIC DNA]</scope>
    <source>
        <strain evidence="3 4">CGMCC 4.6945</strain>
    </source>
</reference>
<feature type="transmembrane region" description="Helical" evidence="2">
    <location>
        <begin position="64"/>
        <end position="92"/>
    </location>
</feature>
<feature type="region of interest" description="Disordered" evidence="1">
    <location>
        <begin position="1"/>
        <end position="56"/>
    </location>
</feature>
<protein>
    <submittedName>
        <fullName evidence="3">Uncharacterized protein</fullName>
    </submittedName>
</protein>
<organism evidence="3 4">
    <name type="scientific">Cellulomonas marina</name>
    <dbReference type="NCBI Taxonomy" id="988821"/>
    <lineage>
        <taxon>Bacteria</taxon>
        <taxon>Bacillati</taxon>
        <taxon>Actinomycetota</taxon>
        <taxon>Actinomycetes</taxon>
        <taxon>Micrococcales</taxon>
        <taxon>Cellulomonadaceae</taxon>
        <taxon>Cellulomonas</taxon>
    </lineage>
</organism>
<evidence type="ECO:0000256" key="2">
    <source>
        <dbReference type="SAM" id="Phobius"/>
    </source>
</evidence>
<name>A0A1I1A0M9_9CELL</name>
<dbReference type="STRING" id="988821.SAMN05421867_11426"/>
<keyword evidence="4" id="KW-1185">Reference proteome</keyword>